<dbReference type="OrthoDB" id="203073at2759"/>
<dbReference type="SMART" id="SM00698">
    <property type="entry name" value="MORN"/>
    <property type="match status" value="19"/>
</dbReference>
<dbReference type="InterPro" id="IPR003409">
    <property type="entry name" value="MORN"/>
</dbReference>
<protein>
    <recommendedName>
        <fullName evidence="2">UDENN domain-containing protein</fullName>
    </recommendedName>
</protein>
<sequence>MAIPTKFIVAVVCFDHRIGPEVEFVYPPPEEHREDESWQNIKDVLPLLALPSRHEAASDKTSSTCFFFHIPSKEQSVAVESWKGVAYYDVIHPHAVHGLDDDTLAKFSRGAIQKSVVVVSKTPYQAYVKAKLEAMANQFFAQSSFGDVGLVVELHDALSSVDFEALSWPQLHVGLPLPALVRATDVHLAGLLRLLLAEGRIVFYSSSPEVVSSSVLAFLSFLPGGAGDFHATPSRPHVHRYRWAKYGLPLAIVHPSSSFRIEPYLISTYAAILFHQPEDTGGFIAGTCDPMCLKFNQASTAAAPVVDAVVDLDVHQVVFHSSSRATAAATLGSQTRDFFNRILAANTALLHDESRIDWVGSEGWIRQQVQVYLEQLLMDVAVEPCRPMRSSFWNLLTSSQIESQVSAEHNPAWLQLWYGTFNYNQWRKSHRLHDHTTLPPPLPPPPSSGKRSYTYPNGDTYEGEFVDRKRHGQGTYVVANTSFSYDGHWAHDLRHGVGTLRSMQGMYCGAWVRNEKCGHGEFSSVHETYTGQWRHNVYHGQGKLIQPQWDYEGEFSHGHFHGMGKCTFRTHSEWKRYRGEWCRGEFHGFGTLEYGNADVYVGDFISGKRHGQGTLTTAGGSSYSGEWKGDMQDGHGRSYSSVSGETKEGTWKCHQPVEGKHAEWVILYPNNDKFIGTTQSGRPWGQGICRYENGSVYTGAWVDGLREGLGIFCDYQGRTFEGEWRNSQPWKEQSISPYVDVSLEDKTTIDGQADLVPPTEDGVHVFVYANGDVYSGTFRKGCRHGVGKYTSKLSRHVYDGEWDMDQRHGQGILTSGSSDFIYDGDWCRDTRTGKGTCVIRGAETYTGDWEENRFHGMGMYTAADGSVFEGEFVHGIKQGMGKLSTADNHVYHGEFVHGERCGVGTCTYANGDVYTGEWKANQRHGEGTMVFRNGERYVGQWANNVRQGYGCHMDAKGTTKDGAWRGDLPVDGDWHIQFASGSSYNGECVGGKPHGHGVCKYTNGDVYSGEWMDGARSGWGVCVFANGHVFQGEWTANHVSLNGKGTLTMANGTVHAYAQ</sequence>
<dbReference type="Pfam" id="PF02493">
    <property type="entry name" value="MORN"/>
    <property type="match status" value="19"/>
</dbReference>
<organism evidence="3">
    <name type="scientific">Aphanomyces astaci</name>
    <name type="common">Crayfish plague agent</name>
    <dbReference type="NCBI Taxonomy" id="112090"/>
    <lineage>
        <taxon>Eukaryota</taxon>
        <taxon>Sar</taxon>
        <taxon>Stramenopiles</taxon>
        <taxon>Oomycota</taxon>
        <taxon>Saprolegniomycetes</taxon>
        <taxon>Saprolegniales</taxon>
        <taxon>Verrucalvaceae</taxon>
        <taxon>Aphanomyces</taxon>
    </lineage>
</organism>
<evidence type="ECO:0000256" key="1">
    <source>
        <dbReference type="ARBA" id="ARBA00022737"/>
    </source>
</evidence>
<reference evidence="3" key="1">
    <citation type="submission" date="2013-12" db="EMBL/GenBank/DDBJ databases">
        <title>The Genome Sequence of Aphanomyces astaci APO3.</title>
        <authorList>
            <consortium name="The Broad Institute Genomics Platform"/>
            <person name="Russ C."/>
            <person name="Tyler B."/>
            <person name="van West P."/>
            <person name="Dieguez-Uribeondo J."/>
            <person name="Young S.K."/>
            <person name="Zeng Q."/>
            <person name="Gargeya S."/>
            <person name="Fitzgerald M."/>
            <person name="Abouelleil A."/>
            <person name="Alvarado L."/>
            <person name="Chapman S.B."/>
            <person name="Gainer-Dewar J."/>
            <person name="Goldberg J."/>
            <person name="Griggs A."/>
            <person name="Gujja S."/>
            <person name="Hansen M."/>
            <person name="Howarth C."/>
            <person name="Imamovic A."/>
            <person name="Ireland A."/>
            <person name="Larimer J."/>
            <person name="McCowan C."/>
            <person name="Murphy C."/>
            <person name="Pearson M."/>
            <person name="Poon T.W."/>
            <person name="Priest M."/>
            <person name="Roberts A."/>
            <person name="Saif S."/>
            <person name="Shea T."/>
            <person name="Sykes S."/>
            <person name="Wortman J."/>
            <person name="Nusbaum C."/>
            <person name="Birren B."/>
        </authorList>
    </citation>
    <scope>NUCLEOTIDE SEQUENCE [LARGE SCALE GENOMIC DNA]</scope>
    <source>
        <strain evidence="3">APO3</strain>
    </source>
</reference>
<evidence type="ECO:0000259" key="2">
    <source>
        <dbReference type="PROSITE" id="PS50211"/>
    </source>
</evidence>
<dbReference type="STRING" id="112090.W4GI96"/>
<keyword evidence="1" id="KW-0677">Repeat</keyword>
<dbReference type="InterPro" id="IPR037516">
    <property type="entry name" value="Tripartite_DENN"/>
</dbReference>
<dbReference type="PROSITE" id="PS50211">
    <property type="entry name" value="DENN"/>
    <property type="match status" value="1"/>
</dbReference>
<dbReference type="PANTHER" id="PTHR43215:SF14">
    <property type="entry name" value="RADIAL SPOKE HEAD 1 HOMOLOG"/>
    <property type="match status" value="1"/>
</dbReference>
<dbReference type="InterPro" id="IPR018307">
    <property type="entry name" value="ABL9/DENND6_dom"/>
</dbReference>
<evidence type="ECO:0000313" key="3">
    <source>
        <dbReference type="EMBL" id="ETV79392.1"/>
    </source>
</evidence>
<dbReference type="AlphaFoldDB" id="W4GI96"/>
<accession>W4GI96</accession>
<dbReference type="Gene3D" id="2.20.110.10">
    <property type="entry name" value="Histone H3 K4-specific methyltransferase SET7/9 N-terminal domain"/>
    <property type="match status" value="9"/>
</dbReference>
<dbReference type="EMBL" id="KI913128">
    <property type="protein sequence ID" value="ETV79392.1"/>
    <property type="molecule type" value="Genomic_DNA"/>
</dbReference>
<name>W4GI96_APHAT</name>
<dbReference type="PANTHER" id="PTHR43215">
    <property type="entry name" value="RADIAL SPOKE HEAD 1 HOMOLOG"/>
    <property type="match status" value="1"/>
</dbReference>
<dbReference type="Pfam" id="PF09794">
    <property type="entry name" value="Avl9"/>
    <property type="match status" value="1"/>
</dbReference>
<proteinExistence type="predicted"/>
<gene>
    <name evidence="3" type="ORF">H257_07414</name>
</gene>
<dbReference type="RefSeq" id="XP_009831233.1">
    <property type="nucleotide sequence ID" value="XM_009832931.1"/>
</dbReference>
<dbReference type="SUPFAM" id="SSF82185">
    <property type="entry name" value="Histone H3 K4-specific methyltransferase SET7/9 N-terminal domain"/>
    <property type="match status" value="5"/>
</dbReference>
<dbReference type="VEuPathDB" id="FungiDB:H257_07414"/>
<feature type="domain" description="UDENN" evidence="2">
    <location>
        <begin position="7"/>
        <end position="415"/>
    </location>
</feature>
<dbReference type="GeneID" id="20809410"/>